<dbReference type="GO" id="GO:0060090">
    <property type="term" value="F:molecular adaptor activity"/>
    <property type="evidence" value="ECO:0007669"/>
    <property type="project" value="TreeGrafter"/>
</dbReference>
<protein>
    <recommendedName>
        <fullName evidence="1">CCR4-NOT transcription complex subunit 1 TTP binding domain-containing protein</fullName>
    </recommendedName>
</protein>
<evidence type="ECO:0000313" key="2">
    <source>
        <dbReference type="EMBL" id="CCI11538.1"/>
    </source>
</evidence>
<dbReference type="AlphaFoldDB" id="A0A024FWJ9"/>
<dbReference type="InParanoid" id="A0A024FWJ9"/>
<dbReference type="STRING" id="65357.A0A024FWJ9"/>
<accession>A0A024FWJ9</accession>
<dbReference type="Gene3D" id="1.25.40.840">
    <property type="entry name" value="CCR4-NOT transcription complex subunit 1 TTP binding domain"/>
    <property type="match status" value="1"/>
</dbReference>
<organism evidence="2 3">
    <name type="scientific">Albugo candida</name>
    <dbReference type="NCBI Taxonomy" id="65357"/>
    <lineage>
        <taxon>Eukaryota</taxon>
        <taxon>Sar</taxon>
        <taxon>Stramenopiles</taxon>
        <taxon>Oomycota</taxon>
        <taxon>Peronosporomycetes</taxon>
        <taxon>Albuginales</taxon>
        <taxon>Albuginaceae</taxon>
        <taxon>Albugo</taxon>
    </lineage>
</organism>
<keyword evidence="3" id="KW-1185">Reference proteome</keyword>
<dbReference type="Pfam" id="PF16417">
    <property type="entry name" value="CNOT1_TTP_bind"/>
    <property type="match status" value="1"/>
</dbReference>
<dbReference type="PANTHER" id="PTHR13162:SF8">
    <property type="entry name" value="CCR4-NOT TRANSCRIPTION COMPLEX SUBUNIT 1"/>
    <property type="match status" value="1"/>
</dbReference>
<dbReference type="PANTHER" id="PTHR13162">
    <property type="entry name" value="CCR4-NOT TRANSCRIPTION COMPLEX"/>
    <property type="match status" value="1"/>
</dbReference>
<comment type="caution">
    <text evidence="2">The sequence shown here is derived from an EMBL/GenBank/DDBJ whole genome shotgun (WGS) entry which is preliminary data.</text>
</comment>
<dbReference type="GO" id="GO:0000288">
    <property type="term" value="P:nuclear-transcribed mRNA catabolic process, deadenylation-dependent decay"/>
    <property type="evidence" value="ECO:0007669"/>
    <property type="project" value="TreeGrafter"/>
</dbReference>
<evidence type="ECO:0000313" key="3">
    <source>
        <dbReference type="Proteomes" id="UP000053237"/>
    </source>
</evidence>
<dbReference type="GO" id="GO:0000932">
    <property type="term" value="C:P-body"/>
    <property type="evidence" value="ECO:0007669"/>
    <property type="project" value="TreeGrafter"/>
</dbReference>
<dbReference type="GO" id="GO:0017148">
    <property type="term" value="P:negative regulation of translation"/>
    <property type="evidence" value="ECO:0007669"/>
    <property type="project" value="InterPro"/>
</dbReference>
<dbReference type="InterPro" id="IPR032193">
    <property type="entry name" value="CNOT1_TTP_bind"/>
</dbReference>
<gene>
    <name evidence="2" type="ORF">BN9_130930</name>
</gene>
<dbReference type="GO" id="GO:0030015">
    <property type="term" value="C:CCR4-NOT core complex"/>
    <property type="evidence" value="ECO:0007669"/>
    <property type="project" value="InterPro"/>
</dbReference>
<name>A0A024FWJ9_9STRA</name>
<dbReference type="EMBL" id="CAIX01001182">
    <property type="protein sequence ID" value="CCI11538.1"/>
    <property type="molecule type" value="Genomic_DNA"/>
</dbReference>
<sequence>MSRPNATLNITLFMVSGVEIGFARERQILLRHKFTADYSEIFHIVLLWLSPSLDPITMYWTLNHGDKALTRQRARLVTSPLAFVHRDYTMLFRVTPPKEPLNVIQSAHTYAKAYWWFLLDNFTASRIRSQTCHHCIDENTPYYRRRNKTSPRNYLKATATASIKAKFTSVMIEKQPDAFSRHIYTYEQGMNVVVATLKRFETSHDERERQIFLGMIHNLFNEYRFFLRLPEGISEVLAFFRAS</sequence>
<dbReference type="InterPro" id="IPR040398">
    <property type="entry name" value="Not1"/>
</dbReference>
<dbReference type="Proteomes" id="UP000053237">
    <property type="component" value="Unassembled WGS sequence"/>
</dbReference>
<feature type="domain" description="CCR4-NOT transcription complex subunit 1 TTP binding" evidence="1">
    <location>
        <begin position="162"/>
        <end position="231"/>
    </location>
</feature>
<evidence type="ECO:0000259" key="1">
    <source>
        <dbReference type="Pfam" id="PF16417"/>
    </source>
</evidence>
<dbReference type="OrthoDB" id="1929077at2759"/>
<reference evidence="2 3" key="1">
    <citation type="submission" date="2012-05" db="EMBL/GenBank/DDBJ databases">
        <title>Recombination and specialization in a pathogen metapopulation.</title>
        <authorList>
            <person name="Gardiner A."/>
            <person name="Kemen E."/>
            <person name="Schultz-Larsen T."/>
            <person name="MacLean D."/>
            <person name="Van Oosterhout C."/>
            <person name="Jones J.D.G."/>
        </authorList>
    </citation>
    <scope>NUCLEOTIDE SEQUENCE [LARGE SCALE GENOMIC DNA]</scope>
    <source>
        <strain evidence="2 3">Ac Nc2</strain>
    </source>
</reference>
<proteinExistence type="predicted"/>
<dbReference type="InterPro" id="IPR038535">
    <property type="entry name" value="CNOT1_TTP_bind_sf"/>
</dbReference>